<sequence length="286" mass="33850">MADENKWFTNQESYTSFFEGEDYVGLDPYSVMVMEDIPFSYYNMMKDLNHHYILGLENYCCEKSLLITDRIDGTLENYVRAKAEELFLQENDGSYSLSESFKILIREAHNLKTRIHERNKRGLEEPENSYRRVLQSSRISTSSIVRSFFKFLDGNLVTRATIFEHPIFRDDDMDKRCYLFWLRSGSDALRIKNTLNNSTLLQWPNDEWINLIVEEENGRGENNYSKASPYDFVRLIDNKLRNYDELPDDFKCEYGTHQDAFLYYVEGLVPNIWEILFEELGPIAKI</sequence>
<gene>
    <name evidence="1" type="ORF">CB5_LOCUS14342</name>
</gene>
<name>A0A6V7PJX5_ANACO</name>
<dbReference type="Gene3D" id="1.20.1440.180">
    <property type="entry name" value="KEN domain"/>
    <property type="match status" value="1"/>
</dbReference>
<dbReference type="EMBL" id="LR862148">
    <property type="protein sequence ID" value="CAD1831131.1"/>
    <property type="molecule type" value="Genomic_DNA"/>
</dbReference>
<accession>A0A6V7PJX5</accession>
<dbReference type="InterPro" id="IPR038357">
    <property type="entry name" value="KEN_sf"/>
</dbReference>
<organism evidence="1">
    <name type="scientific">Ananas comosus var. bracteatus</name>
    <name type="common">red pineapple</name>
    <dbReference type="NCBI Taxonomy" id="296719"/>
    <lineage>
        <taxon>Eukaryota</taxon>
        <taxon>Viridiplantae</taxon>
        <taxon>Streptophyta</taxon>
        <taxon>Embryophyta</taxon>
        <taxon>Tracheophyta</taxon>
        <taxon>Spermatophyta</taxon>
        <taxon>Magnoliopsida</taxon>
        <taxon>Liliopsida</taxon>
        <taxon>Poales</taxon>
        <taxon>Bromeliaceae</taxon>
        <taxon>Bromelioideae</taxon>
        <taxon>Ananas</taxon>
    </lineage>
</organism>
<dbReference type="AlphaFoldDB" id="A0A6V7PJX5"/>
<protein>
    <submittedName>
        <fullName evidence="1">Uncharacterized protein</fullName>
    </submittedName>
</protein>
<reference evidence="1" key="1">
    <citation type="submission" date="2020-07" db="EMBL/GenBank/DDBJ databases">
        <authorList>
            <person name="Lin J."/>
        </authorList>
    </citation>
    <scope>NUCLEOTIDE SEQUENCE</scope>
</reference>
<proteinExistence type="predicted"/>
<evidence type="ECO:0000313" key="1">
    <source>
        <dbReference type="EMBL" id="CAD1831131.1"/>
    </source>
</evidence>